<dbReference type="Proteomes" id="UP000094043">
    <property type="component" value="Chromosome 2"/>
</dbReference>
<proteinExistence type="predicted"/>
<reference evidence="1" key="3">
    <citation type="submission" date="2024-01" db="EMBL/GenBank/DDBJ databases">
        <authorList>
            <person name="Coelho M.A."/>
            <person name="David-Palma M."/>
            <person name="Shea T."/>
            <person name="Sun S."/>
            <person name="Cuomo C.A."/>
            <person name="Heitman J."/>
        </authorList>
    </citation>
    <scope>NUCLEOTIDE SEQUENCE</scope>
    <source>
        <strain evidence="1">CBS 7841</strain>
    </source>
</reference>
<evidence type="ECO:0000313" key="1">
    <source>
        <dbReference type="EMBL" id="WVN86856.1"/>
    </source>
</evidence>
<dbReference type="GeneID" id="91086242"/>
<dbReference type="AlphaFoldDB" id="A0AAJ8JR23"/>
<dbReference type="RefSeq" id="XP_066067556.1">
    <property type="nucleotide sequence ID" value="XM_066211459.1"/>
</dbReference>
<accession>A0AAJ8JR23</accession>
<dbReference type="EMBL" id="CP143785">
    <property type="protein sequence ID" value="WVN86856.1"/>
    <property type="molecule type" value="Genomic_DNA"/>
</dbReference>
<gene>
    <name evidence="1" type="ORF">L203_102030</name>
</gene>
<organism evidence="1 2">
    <name type="scientific">Cryptococcus depauperatus CBS 7841</name>
    <dbReference type="NCBI Taxonomy" id="1295531"/>
    <lineage>
        <taxon>Eukaryota</taxon>
        <taxon>Fungi</taxon>
        <taxon>Dikarya</taxon>
        <taxon>Basidiomycota</taxon>
        <taxon>Agaricomycotina</taxon>
        <taxon>Tremellomycetes</taxon>
        <taxon>Tremellales</taxon>
        <taxon>Cryptococcaceae</taxon>
        <taxon>Cryptococcus</taxon>
    </lineage>
</organism>
<keyword evidence="2" id="KW-1185">Reference proteome</keyword>
<name>A0AAJ8JR23_9TREE</name>
<dbReference type="KEGG" id="cdep:91086242"/>
<reference evidence="1" key="1">
    <citation type="submission" date="2016-06" db="EMBL/GenBank/DDBJ databases">
        <authorList>
            <person name="Cuomo C."/>
            <person name="Litvintseva A."/>
            <person name="Heitman J."/>
            <person name="Chen Y."/>
            <person name="Sun S."/>
            <person name="Springer D."/>
            <person name="Dromer F."/>
            <person name="Young S."/>
            <person name="Zeng Q."/>
            <person name="Chapman S."/>
            <person name="Gujja S."/>
            <person name="Saif S."/>
            <person name="Birren B."/>
        </authorList>
    </citation>
    <scope>NUCLEOTIDE SEQUENCE</scope>
    <source>
        <strain evidence="1">CBS 7841</strain>
    </source>
</reference>
<evidence type="ECO:0000313" key="2">
    <source>
        <dbReference type="Proteomes" id="UP000094043"/>
    </source>
</evidence>
<protein>
    <submittedName>
        <fullName evidence="1">Uncharacterized protein</fullName>
    </submittedName>
</protein>
<sequence length="81" mass="9025">MDASHPSKLTRHRSFEIVWVNTNSTDGELMVIGGIADSCACATSTLAYTAANILSLPLCCHDRARRHDLCLWSLFSQHFLF</sequence>
<reference evidence="1" key="2">
    <citation type="journal article" date="2022" name="Elife">
        <title>Obligate sexual reproduction of a homothallic fungus closely related to the Cryptococcus pathogenic species complex.</title>
        <authorList>
            <person name="Passer A.R."/>
            <person name="Clancey S.A."/>
            <person name="Shea T."/>
            <person name="David-Palma M."/>
            <person name="Averette A.F."/>
            <person name="Boekhout T."/>
            <person name="Porcel B.M."/>
            <person name="Nowrousian M."/>
            <person name="Cuomo C.A."/>
            <person name="Sun S."/>
            <person name="Heitman J."/>
            <person name="Coelho M.A."/>
        </authorList>
    </citation>
    <scope>NUCLEOTIDE SEQUENCE</scope>
    <source>
        <strain evidence="1">CBS 7841</strain>
    </source>
</reference>